<proteinExistence type="predicted"/>
<protein>
    <submittedName>
        <fullName evidence="2">Uncharacterized protein</fullName>
    </submittedName>
</protein>
<organism evidence="2 3">
    <name type="scientific">Trifolium medium</name>
    <dbReference type="NCBI Taxonomy" id="97028"/>
    <lineage>
        <taxon>Eukaryota</taxon>
        <taxon>Viridiplantae</taxon>
        <taxon>Streptophyta</taxon>
        <taxon>Embryophyta</taxon>
        <taxon>Tracheophyta</taxon>
        <taxon>Spermatophyta</taxon>
        <taxon>Magnoliopsida</taxon>
        <taxon>eudicotyledons</taxon>
        <taxon>Gunneridae</taxon>
        <taxon>Pentapetalae</taxon>
        <taxon>rosids</taxon>
        <taxon>fabids</taxon>
        <taxon>Fabales</taxon>
        <taxon>Fabaceae</taxon>
        <taxon>Papilionoideae</taxon>
        <taxon>50 kb inversion clade</taxon>
        <taxon>NPAAA clade</taxon>
        <taxon>Hologalegina</taxon>
        <taxon>IRL clade</taxon>
        <taxon>Trifolieae</taxon>
        <taxon>Trifolium</taxon>
    </lineage>
</organism>
<reference evidence="2 3" key="1">
    <citation type="journal article" date="2018" name="Front. Plant Sci.">
        <title>Red Clover (Trifolium pratense) and Zigzag Clover (T. medium) - A Picture of Genomic Similarities and Differences.</title>
        <authorList>
            <person name="Dluhosova J."/>
            <person name="Istvanek J."/>
            <person name="Nedelnik J."/>
            <person name="Repkova J."/>
        </authorList>
    </citation>
    <scope>NUCLEOTIDE SEQUENCE [LARGE SCALE GENOMIC DNA]</scope>
    <source>
        <strain evidence="3">cv. 10/8</strain>
        <tissue evidence="2">Leaf</tissue>
    </source>
</reference>
<feature type="non-terminal residue" evidence="2">
    <location>
        <position position="1"/>
    </location>
</feature>
<dbReference type="EMBL" id="LXQA011152485">
    <property type="protein sequence ID" value="MCI86888.1"/>
    <property type="molecule type" value="Genomic_DNA"/>
</dbReference>
<evidence type="ECO:0000256" key="1">
    <source>
        <dbReference type="SAM" id="MobiDB-lite"/>
    </source>
</evidence>
<feature type="region of interest" description="Disordered" evidence="1">
    <location>
        <begin position="1"/>
        <end position="50"/>
    </location>
</feature>
<sequence>FVYPETTTMCPPPDKVNTKGAPKGWSKRPNSSQDERSMKPSPSLVEHAES</sequence>
<accession>A0A392VES7</accession>
<evidence type="ECO:0000313" key="2">
    <source>
        <dbReference type="EMBL" id="MCI86888.1"/>
    </source>
</evidence>
<keyword evidence="3" id="KW-1185">Reference proteome</keyword>
<dbReference type="AlphaFoldDB" id="A0A392VES7"/>
<dbReference type="Proteomes" id="UP000265520">
    <property type="component" value="Unassembled WGS sequence"/>
</dbReference>
<comment type="caution">
    <text evidence="2">The sequence shown here is derived from an EMBL/GenBank/DDBJ whole genome shotgun (WGS) entry which is preliminary data.</text>
</comment>
<name>A0A392VES7_9FABA</name>
<evidence type="ECO:0000313" key="3">
    <source>
        <dbReference type="Proteomes" id="UP000265520"/>
    </source>
</evidence>